<keyword evidence="2" id="KW-0805">Transcription regulation</keyword>
<reference evidence="7 8" key="1">
    <citation type="submission" date="2024-04" db="EMBL/GenBank/DDBJ databases">
        <title>The reference genome of an endangered Asteraceae, Deinandra increscens subsp. villosa, native to the Central Coast of California.</title>
        <authorList>
            <person name="Guilliams M."/>
            <person name="Hasenstab-Lehman K."/>
            <person name="Meyer R."/>
            <person name="Mcevoy S."/>
        </authorList>
    </citation>
    <scope>NUCLEOTIDE SEQUENCE [LARGE SCALE GENOMIC DNA]</scope>
    <source>
        <tissue evidence="7">Leaf</tissue>
    </source>
</reference>
<feature type="domain" description="TF-B3" evidence="6">
    <location>
        <begin position="131"/>
        <end position="230"/>
    </location>
</feature>
<evidence type="ECO:0000256" key="5">
    <source>
        <dbReference type="ARBA" id="ARBA00023242"/>
    </source>
</evidence>
<evidence type="ECO:0000256" key="2">
    <source>
        <dbReference type="ARBA" id="ARBA00023015"/>
    </source>
</evidence>
<dbReference type="SUPFAM" id="SSF101936">
    <property type="entry name" value="DNA-binding pseudobarrel domain"/>
    <property type="match status" value="2"/>
</dbReference>
<keyword evidence="5" id="KW-0539">Nucleus</keyword>
<dbReference type="Pfam" id="PF02362">
    <property type="entry name" value="B3"/>
    <property type="match status" value="1"/>
</dbReference>
<accession>A0AAP0GGQ7</accession>
<name>A0AAP0GGQ7_9ASTR</name>
<dbReference type="Gene3D" id="2.40.330.10">
    <property type="entry name" value="DNA-binding pseudobarrel domain"/>
    <property type="match status" value="1"/>
</dbReference>
<gene>
    <name evidence="7" type="ORF">SSX86_032570</name>
</gene>
<feature type="non-terminal residue" evidence="7">
    <location>
        <position position="387"/>
    </location>
</feature>
<evidence type="ECO:0000256" key="3">
    <source>
        <dbReference type="ARBA" id="ARBA00023125"/>
    </source>
</evidence>
<dbReference type="PROSITE" id="PS50863">
    <property type="entry name" value="B3"/>
    <property type="match status" value="1"/>
</dbReference>
<keyword evidence="3" id="KW-0238">DNA-binding</keyword>
<dbReference type="InterPro" id="IPR015300">
    <property type="entry name" value="DNA-bd_pseudobarrel_sf"/>
</dbReference>
<dbReference type="PANTHER" id="PTHR31920">
    <property type="entry name" value="B3 DOMAIN-CONTAINING"/>
    <property type="match status" value="1"/>
</dbReference>
<dbReference type="AlphaFoldDB" id="A0AAP0GGQ7"/>
<protein>
    <recommendedName>
        <fullName evidence="6">TF-B3 domain-containing protein</fullName>
    </recommendedName>
</protein>
<evidence type="ECO:0000313" key="7">
    <source>
        <dbReference type="EMBL" id="KAK9048466.1"/>
    </source>
</evidence>
<evidence type="ECO:0000313" key="8">
    <source>
        <dbReference type="Proteomes" id="UP001408789"/>
    </source>
</evidence>
<organism evidence="7 8">
    <name type="scientific">Deinandra increscens subsp. villosa</name>
    <dbReference type="NCBI Taxonomy" id="3103831"/>
    <lineage>
        <taxon>Eukaryota</taxon>
        <taxon>Viridiplantae</taxon>
        <taxon>Streptophyta</taxon>
        <taxon>Embryophyta</taxon>
        <taxon>Tracheophyta</taxon>
        <taxon>Spermatophyta</taxon>
        <taxon>Magnoliopsida</taxon>
        <taxon>eudicotyledons</taxon>
        <taxon>Gunneridae</taxon>
        <taxon>Pentapetalae</taxon>
        <taxon>asterids</taxon>
        <taxon>campanulids</taxon>
        <taxon>Asterales</taxon>
        <taxon>Asteraceae</taxon>
        <taxon>Asteroideae</taxon>
        <taxon>Heliantheae alliance</taxon>
        <taxon>Madieae</taxon>
        <taxon>Madiinae</taxon>
        <taxon>Deinandra</taxon>
    </lineage>
</organism>
<comment type="subcellular location">
    <subcellularLocation>
        <location evidence="1">Nucleus</location>
    </subcellularLocation>
</comment>
<evidence type="ECO:0000256" key="4">
    <source>
        <dbReference type="ARBA" id="ARBA00023163"/>
    </source>
</evidence>
<sequence>MFFSSIKNINQMKMKTFFKCISYPNSDRLEIPKAVFRNYFNNVCPQHGITVPLREVLVFYISLRSTRNSMWITHGWVAIKRVVPIVKHTFIIVHIIENENWFIIVFGPNGVGLDLIAGDARGPSTPFNTSTLALVQDVIVKNRSDYRLPDDMAKVANVEELLSIKVKFEGGDLHTLDLRVEKGRTPDKNRFVAKDWGKFMNDNGLKDGDVCSFHYVVDSGFLNIVKDDFALTRWYGVFCLLLLLDDRSVTRIAGVRSLAGFTGGESNVADACADGEQVLEMENLYRKRGEESKQKEFCEELATKFRCGRTVQNVPRLRVIELLLLAYRSFFIDSKNFSLSNEYYQSKNLLWGKMVVILDKHFVTNVYDGSELFINSDEVEEISSFKE</sequence>
<evidence type="ECO:0000256" key="1">
    <source>
        <dbReference type="ARBA" id="ARBA00004123"/>
    </source>
</evidence>
<keyword evidence="8" id="KW-1185">Reference proteome</keyword>
<dbReference type="PANTHER" id="PTHR31920:SF101">
    <property type="entry name" value="DNA-BINDING PSEUDOBARREL DOMAIN-CONTAINING PROTEIN-RELATED"/>
    <property type="match status" value="1"/>
</dbReference>
<dbReference type="InterPro" id="IPR003340">
    <property type="entry name" value="B3_DNA-bd"/>
</dbReference>
<dbReference type="CDD" id="cd10017">
    <property type="entry name" value="B3_DNA"/>
    <property type="match status" value="1"/>
</dbReference>
<dbReference type="GO" id="GO:0005634">
    <property type="term" value="C:nucleus"/>
    <property type="evidence" value="ECO:0007669"/>
    <property type="project" value="UniProtKB-SubCell"/>
</dbReference>
<dbReference type="Proteomes" id="UP001408789">
    <property type="component" value="Unassembled WGS sequence"/>
</dbReference>
<dbReference type="EMBL" id="JBCNJP010012133">
    <property type="protein sequence ID" value="KAK9048466.1"/>
    <property type="molecule type" value="Genomic_DNA"/>
</dbReference>
<proteinExistence type="predicted"/>
<dbReference type="InterPro" id="IPR050655">
    <property type="entry name" value="Plant_B3_domain"/>
</dbReference>
<comment type="caution">
    <text evidence="7">The sequence shown here is derived from an EMBL/GenBank/DDBJ whole genome shotgun (WGS) entry which is preliminary data.</text>
</comment>
<keyword evidence="4" id="KW-0804">Transcription</keyword>
<evidence type="ECO:0000259" key="6">
    <source>
        <dbReference type="PROSITE" id="PS50863"/>
    </source>
</evidence>
<dbReference type="GO" id="GO:0003677">
    <property type="term" value="F:DNA binding"/>
    <property type="evidence" value="ECO:0007669"/>
    <property type="project" value="UniProtKB-KW"/>
</dbReference>